<proteinExistence type="predicted"/>
<dbReference type="EMBL" id="VLLA01000022">
    <property type="protein sequence ID" value="TWI62410.1"/>
    <property type="molecule type" value="Genomic_DNA"/>
</dbReference>
<dbReference type="RefSeq" id="WP_145831992.1">
    <property type="nucleotide sequence ID" value="NZ_VLLA01000022.1"/>
</dbReference>
<reference evidence="2 3" key="1">
    <citation type="journal article" date="2015" name="Stand. Genomic Sci.">
        <title>Genomic Encyclopedia of Bacterial and Archaeal Type Strains, Phase III: the genomes of soil and plant-associated and newly described type strains.</title>
        <authorList>
            <person name="Whitman W.B."/>
            <person name="Woyke T."/>
            <person name="Klenk H.P."/>
            <person name="Zhou Y."/>
            <person name="Lilburn T.G."/>
            <person name="Beck B.J."/>
            <person name="De Vos P."/>
            <person name="Vandamme P."/>
            <person name="Eisen J.A."/>
            <person name="Garrity G."/>
            <person name="Hugenholtz P."/>
            <person name="Kyrpides N.C."/>
        </authorList>
    </citation>
    <scope>NUCLEOTIDE SEQUENCE [LARGE SCALE GENOMIC DNA]</scope>
    <source>
        <strain evidence="2 3">CGMCC 1.10948</strain>
    </source>
</reference>
<dbReference type="AlphaFoldDB" id="A0A562R1T5"/>
<feature type="coiled-coil region" evidence="1">
    <location>
        <begin position="4"/>
        <end position="31"/>
    </location>
</feature>
<name>A0A562R1T5_9BRAD</name>
<sequence>MTREETLAELARRADEQAALAERERRFHELQDGYYLNYEIGDTELKIRFSAFRLMVIPYSEIVEIELGSTFPKRSAQIDLCNGIRKMCRIKKSRGWFRYVLITPREPMVLLKAFDRFRSLADPISEMNQPNAALPPFLRPHDD</sequence>
<dbReference type="Proteomes" id="UP000316291">
    <property type="component" value="Unassembled WGS sequence"/>
</dbReference>
<evidence type="ECO:0000256" key="1">
    <source>
        <dbReference type="SAM" id="Coils"/>
    </source>
</evidence>
<protein>
    <submittedName>
        <fullName evidence="2">Uncharacterized protein</fullName>
    </submittedName>
</protein>
<accession>A0A562R1T5</accession>
<keyword evidence="3" id="KW-1185">Reference proteome</keyword>
<gene>
    <name evidence="2" type="ORF">IQ16_06737</name>
</gene>
<comment type="caution">
    <text evidence="2">The sequence shown here is derived from an EMBL/GenBank/DDBJ whole genome shotgun (WGS) entry which is preliminary data.</text>
</comment>
<organism evidence="2 3">
    <name type="scientific">Bradyrhizobium huanghuaihaiense</name>
    <dbReference type="NCBI Taxonomy" id="990078"/>
    <lineage>
        <taxon>Bacteria</taxon>
        <taxon>Pseudomonadati</taxon>
        <taxon>Pseudomonadota</taxon>
        <taxon>Alphaproteobacteria</taxon>
        <taxon>Hyphomicrobiales</taxon>
        <taxon>Nitrobacteraceae</taxon>
        <taxon>Bradyrhizobium</taxon>
    </lineage>
</organism>
<evidence type="ECO:0000313" key="3">
    <source>
        <dbReference type="Proteomes" id="UP000316291"/>
    </source>
</evidence>
<evidence type="ECO:0000313" key="2">
    <source>
        <dbReference type="EMBL" id="TWI62410.1"/>
    </source>
</evidence>
<keyword evidence="1" id="KW-0175">Coiled coil</keyword>